<dbReference type="Gene3D" id="3.30.160.20">
    <property type="match status" value="1"/>
</dbReference>
<dbReference type="PANTHER" id="PTHR11207:SF0">
    <property type="entry name" value="RIBONUCLEASE 3"/>
    <property type="match status" value="1"/>
</dbReference>
<sequence length="269" mass="28292">MAGRKTQTGGSSFAGLEELVGHRFRRPELLELALTHRSASYEGGGGAGSTAEVVADPARDNEQLEFVGDAVLGMLVAEALYRRYPGSREGELTRLRASVVNRRHLGVVGGNIELGRWLRLGHGEEASGGRNKPALLANAVEALIAAIYLDGGIEVARAFVETQVLSPALPQLEQAMAEGDTFSGAVGDHKSALQEHLQAAGMGQPKYALTGQTGPDHRRLFQVEVRVDGTDGPPLAVAQGSSKKVAQQEAARLAIAVLTARNENAGAMA</sequence>
<evidence type="ECO:0000256" key="5">
    <source>
        <dbReference type="ARBA" id="ARBA00022722"/>
    </source>
</evidence>
<dbReference type="PROSITE" id="PS00517">
    <property type="entry name" value="RNASE_3_1"/>
    <property type="match status" value="1"/>
</dbReference>
<keyword evidence="9" id="KW-0963">Cytoplasm</keyword>
<evidence type="ECO:0000313" key="13">
    <source>
        <dbReference type="Proteomes" id="UP000198356"/>
    </source>
</evidence>
<dbReference type="SMART" id="SM00358">
    <property type="entry name" value="DSRM"/>
    <property type="match status" value="1"/>
</dbReference>
<evidence type="ECO:0000256" key="4">
    <source>
        <dbReference type="ARBA" id="ARBA00022664"/>
    </source>
</evidence>
<dbReference type="SUPFAM" id="SSF54768">
    <property type="entry name" value="dsRNA-binding domain-like"/>
    <property type="match status" value="1"/>
</dbReference>
<dbReference type="Pfam" id="PF14622">
    <property type="entry name" value="Ribonucleas_3_3"/>
    <property type="match status" value="1"/>
</dbReference>
<comment type="cofactor">
    <cofactor evidence="9">
        <name>Mg(2+)</name>
        <dbReference type="ChEBI" id="CHEBI:18420"/>
    </cofactor>
</comment>
<keyword evidence="9" id="KW-0699">rRNA-binding</keyword>
<dbReference type="RefSeq" id="WP_089408998.1">
    <property type="nucleotide sequence ID" value="NZ_FZOU01000004.1"/>
</dbReference>
<evidence type="ECO:0000256" key="1">
    <source>
        <dbReference type="ARBA" id="ARBA00000109"/>
    </source>
</evidence>
<dbReference type="SMART" id="SM00535">
    <property type="entry name" value="RIBOc"/>
    <property type="match status" value="1"/>
</dbReference>
<dbReference type="SUPFAM" id="SSF69065">
    <property type="entry name" value="RNase III domain-like"/>
    <property type="match status" value="1"/>
</dbReference>
<comment type="subunit">
    <text evidence="9">Homodimer.</text>
</comment>
<evidence type="ECO:0000256" key="7">
    <source>
        <dbReference type="ARBA" id="ARBA00022801"/>
    </source>
</evidence>
<comment type="subcellular location">
    <subcellularLocation>
        <location evidence="9">Cytoplasm</location>
    </subcellularLocation>
</comment>
<protein>
    <recommendedName>
        <fullName evidence="9">Ribonuclease 3</fullName>
        <ecNumber evidence="9">3.1.26.3</ecNumber>
    </recommendedName>
    <alternativeName>
        <fullName evidence="9">Ribonuclease III</fullName>
        <shortName evidence="9">RNase III</shortName>
    </alternativeName>
</protein>
<dbReference type="AlphaFoldDB" id="A0A239K7H8"/>
<dbReference type="CDD" id="cd00593">
    <property type="entry name" value="RIBOc"/>
    <property type="match status" value="1"/>
</dbReference>
<keyword evidence="5 9" id="KW-0540">Nuclease</keyword>
<dbReference type="OrthoDB" id="9805026at2"/>
<evidence type="ECO:0000256" key="6">
    <source>
        <dbReference type="ARBA" id="ARBA00022759"/>
    </source>
</evidence>
<reference evidence="12 13" key="1">
    <citation type="submission" date="2017-06" db="EMBL/GenBank/DDBJ databases">
        <authorList>
            <person name="Kim H.J."/>
            <person name="Triplett B.A."/>
        </authorList>
    </citation>
    <scope>NUCLEOTIDE SEQUENCE [LARGE SCALE GENOMIC DNA]</scope>
    <source>
        <strain evidence="12 13">DSM 18704</strain>
    </source>
</reference>
<keyword evidence="9" id="KW-0460">Magnesium</keyword>
<feature type="domain" description="RNase III" evidence="11">
    <location>
        <begin position="13"/>
        <end position="152"/>
    </location>
</feature>
<keyword evidence="9" id="KW-0819">tRNA processing</keyword>
<feature type="binding site" evidence="9">
    <location>
        <position position="141"/>
    </location>
    <ligand>
        <name>Mg(2+)</name>
        <dbReference type="ChEBI" id="CHEBI:18420"/>
    </ligand>
</feature>
<keyword evidence="6 9" id="KW-0255">Endonuclease</keyword>
<dbReference type="GO" id="GO:0006364">
    <property type="term" value="P:rRNA processing"/>
    <property type="evidence" value="ECO:0007669"/>
    <property type="project" value="UniProtKB-UniRule"/>
</dbReference>
<dbReference type="InterPro" id="IPR036389">
    <property type="entry name" value="RNase_III_sf"/>
</dbReference>
<keyword evidence="8 9" id="KW-0694">RNA-binding</keyword>
<dbReference type="FunFam" id="1.10.1520.10:FF:000001">
    <property type="entry name" value="Ribonuclease 3"/>
    <property type="match status" value="1"/>
</dbReference>
<name>A0A239K7H8_9BACT</name>
<dbReference type="GO" id="GO:0005737">
    <property type="term" value="C:cytoplasm"/>
    <property type="evidence" value="ECO:0007669"/>
    <property type="project" value="UniProtKB-SubCell"/>
</dbReference>
<dbReference type="NCBIfam" id="TIGR02191">
    <property type="entry name" value="RNaseIII"/>
    <property type="match status" value="1"/>
</dbReference>
<proteinExistence type="inferred from homology"/>
<keyword evidence="9" id="KW-0479">Metal-binding</keyword>
<evidence type="ECO:0000256" key="2">
    <source>
        <dbReference type="ARBA" id="ARBA00010183"/>
    </source>
</evidence>
<dbReference type="InterPro" id="IPR014720">
    <property type="entry name" value="dsRBD_dom"/>
</dbReference>
<dbReference type="GO" id="GO:0046872">
    <property type="term" value="F:metal ion binding"/>
    <property type="evidence" value="ECO:0007669"/>
    <property type="project" value="UniProtKB-KW"/>
</dbReference>
<dbReference type="GO" id="GO:0019843">
    <property type="term" value="F:rRNA binding"/>
    <property type="evidence" value="ECO:0007669"/>
    <property type="project" value="UniProtKB-KW"/>
</dbReference>
<comment type="catalytic activity">
    <reaction evidence="1 9">
        <text>Endonucleolytic cleavage to 5'-phosphomonoester.</text>
        <dbReference type="EC" id="3.1.26.3"/>
    </reaction>
</comment>
<accession>A0A239K7H8</accession>
<evidence type="ECO:0000259" key="11">
    <source>
        <dbReference type="PROSITE" id="PS50142"/>
    </source>
</evidence>
<keyword evidence="3 9" id="KW-0698">rRNA processing</keyword>
<dbReference type="PANTHER" id="PTHR11207">
    <property type="entry name" value="RIBONUCLEASE III"/>
    <property type="match status" value="1"/>
</dbReference>
<dbReference type="InterPro" id="IPR000999">
    <property type="entry name" value="RNase_III_dom"/>
</dbReference>
<dbReference type="PROSITE" id="PS50137">
    <property type="entry name" value="DS_RBD"/>
    <property type="match status" value="1"/>
</dbReference>
<dbReference type="Pfam" id="PF00035">
    <property type="entry name" value="dsrm"/>
    <property type="match status" value="1"/>
</dbReference>
<dbReference type="Proteomes" id="UP000198356">
    <property type="component" value="Unassembled WGS sequence"/>
</dbReference>
<feature type="binding site" evidence="9">
    <location>
        <position position="138"/>
    </location>
    <ligand>
        <name>Mg(2+)</name>
        <dbReference type="ChEBI" id="CHEBI:18420"/>
    </ligand>
</feature>
<organism evidence="12 13">
    <name type="scientific">Granulicella rosea</name>
    <dbReference type="NCBI Taxonomy" id="474952"/>
    <lineage>
        <taxon>Bacteria</taxon>
        <taxon>Pseudomonadati</taxon>
        <taxon>Acidobacteriota</taxon>
        <taxon>Terriglobia</taxon>
        <taxon>Terriglobales</taxon>
        <taxon>Acidobacteriaceae</taxon>
        <taxon>Granulicella</taxon>
    </lineage>
</organism>
<dbReference type="GO" id="GO:0008033">
    <property type="term" value="P:tRNA processing"/>
    <property type="evidence" value="ECO:0007669"/>
    <property type="project" value="UniProtKB-KW"/>
</dbReference>
<evidence type="ECO:0000256" key="3">
    <source>
        <dbReference type="ARBA" id="ARBA00022552"/>
    </source>
</evidence>
<dbReference type="Gene3D" id="1.10.1520.10">
    <property type="entry name" value="Ribonuclease III domain"/>
    <property type="match status" value="1"/>
</dbReference>
<comment type="function">
    <text evidence="9">Digests double-stranded RNA. Involved in the processing of primary rRNA transcript to yield the immediate precursors to the large and small rRNAs (23S and 16S). Processes some mRNAs, and tRNAs when they are encoded in the rRNA operon. Processes pre-crRNA and tracrRNA of type II CRISPR loci if present in the organism.</text>
</comment>
<keyword evidence="7 9" id="KW-0378">Hydrolase</keyword>
<evidence type="ECO:0000313" key="12">
    <source>
        <dbReference type="EMBL" id="SNT14317.1"/>
    </source>
</evidence>
<dbReference type="GO" id="GO:0003725">
    <property type="term" value="F:double-stranded RNA binding"/>
    <property type="evidence" value="ECO:0007669"/>
    <property type="project" value="TreeGrafter"/>
</dbReference>
<keyword evidence="4 9" id="KW-0507">mRNA processing</keyword>
<comment type="similarity">
    <text evidence="2">Belongs to the ribonuclease III family.</text>
</comment>
<feature type="active site" evidence="9">
    <location>
        <position position="69"/>
    </location>
</feature>
<dbReference type="PROSITE" id="PS50142">
    <property type="entry name" value="RNASE_3_2"/>
    <property type="match status" value="1"/>
</dbReference>
<dbReference type="CDD" id="cd10845">
    <property type="entry name" value="DSRM_RNAse_III_family"/>
    <property type="match status" value="1"/>
</dbReference>
<dbReference type="GO" id="GO:0010468">
    <property type="term" value="P:regulation of gene expression"/>
    <property type="evidence" value="ECO:0007669"/>
    <property type="project" value="TreeGrafter"/>
</dbReference>
<evidence type="ECO:0000256" key="9">
    <source>
        <dbReference type="HAMAP-Rule" id="MF_00104"/>
    </source>
</evidence>
<dbReference type="HAMAP" id="MF_00104">
    <property type="entry name" value="RNase_III"/>
    <property type="match status" value="1"/>
</dbReference>
<dbReference type="InterPro" id="IPR011907">
    <property type="entry name" value="RNase_III"/>
</dbReference>
<feature type="binding site" evidence="9">
    <location>
        <position position="65"/>
    </location>
    <ligand>
        <name>Mg(2+)</name>
        <dbReference type="ChEBI" id="CHEBI:18420"/>
    </ligand>
</feature>
<evidence type="ECO:0000256" key="8">
    <source>
        <dbReference type="ARBA" id="ARBA00022884"/>
    </source>
</evidence>
<gene>
    <name evidence="9" type="primary">rnc</name>
    <name evidence="12" type="ORF">SAMN05421770_104364</name>
</gene>
<dbReference type="EMBL" id="FZOU01000004">
    <property type="protein sequence ID" value="SNT14317.1"/>
    <property type="molecule type" value="Genomic_DNA"/>
</dbReference>
<feature type="active site" evidence="9">
    <location>
        <position position="141"/>
    </location>
</feature>
<dbReference type="EC" id="3.1.26.3" evidence="9"/>
<dbReference type="GO" id="GO:0006397">
    <property type="term" value="P:mRNA processing"/>
    <property type="evidence" value="ECO:0007669"/>
    <property type="project" value="UniProtKB-UniRule"/>
</dbReference>
<dbReference type="GO" id="GO:0004525">
    <property type="term" value="F:ribonuclease III activity"/>
    <property type="evidence" value="ECO:0007669"/>
    <property type="project" value="UniProtKB-UniRule"/>
</dbReference>
<feature type="domain" description="DRBM" evidence="10">
    <location>
        <begin position="188"/>
        <end position="260"/>
    </location>
</feature>
<evidence type="ECO:0000259" key="10">
    <source>
        <dbReference type="PROSITE" id="PS50137"/>
    </source>
</evidence>
<keyword evidence="13" id="KW-1185">Reference proteome</keyword>